<proteinExistence type="predicted"/>
<feature type="domain" description="Agenet" evidence="1">
    <location>
        <begin position="71"/>
        <end position="127"/>
    </location>
</feature>
<organism evidence="2 3">
    <name type="scientific">Heracleum sosnowskyi</name>
    <dbReference type="NCBI Taxonomy" id="360622"/>
    <lineage>
        <taxon>Eukaryota</taxon>
        <taxon>Viridiplantae</taxon>
        <taxon>Streptophyta</taxon>
        <taxon>Embryophyta</taxon>
        <taxon>Tracheophyta</taxon>
        <taxon>Spermatophyta</taxon>
        <taxon>Magnoliopsida</taxon>
        <taxon>eudicotyledons</taxon>
        <taxon>Gunneridae</taxon>
        <taxon>Pentapetalae</taxon>
        <taxon>asterids</taxon>
        <taxon>campanulids</taxon>
        <taxon>Apiales</taxon>
        <taxon>Apiaceae</taxon>
        <taxon>Apioideae</taxon>
        <taxon>apioid superclade</taxon>
        <taxon>Tordylieae</taxon>
        <taxon>Tordyliinae</taxon>
        <taxon>Heracleum</taxon>
    </lineage>
</organism>
<dbReference type="InterPro" id="IPR008395">
    <property type="entry name" value="Agenet-like_dom"/>
</dbReference>
<dbReference type="PANTHER" id="PTHR31917">
    <property type="entry name" value="AGENET DOMAIN-CONTAINING PROTEIN-RELATED"/>
    <property type="match status" value="1"/>
</dbReference>
<dbReference type="CDD" id="cd20405">
    <property type="entry name" value="Tudor_Agenet_AtDUF_rpt1_3"/>
    <property type="match status" value="1"/>
</dbReference>
<evidence type="ECO:0000313" key="2">
    <source>
        <dbReference type="EMBL" id="KAK1357204.1"/>
    </source>
</evidence>
<dbReference type="CDD" id="cd20406">
    <property type="entry name" value="Tudor_Agenet_AtDUF_rpt2_4"/>
    <property type="match status" value="1"/>
</dbReference>
<keyword evidence="3" id="KW-1185">Reference proteome</keyword>
<dbReference type="Proteomes" id="UP001237642">
    <property type="component" value="Unassembled WGS sequence"/>
</dbReference>
<accession>A0AAD8GYQ9</accession>
<comment type="caution">
    <text evidence="2">The sequence shown here is derived from an EMBL/GenBank/DDBJ whole genome shotgun (WGS) entry which is preliminary data.</text>
</comment>
<dbReference type="Pfam" id="PF05641">
    <property type="entry name" value="Agenet"/>
    <property type="match status" value="2"/>
</dbReference>
<feature type="domain" description="Agenet" evidence="1">
    <location>
        <begin position="1"/>
        <end position="69"/>
    </location>
</feature>
<gene>
    <name evidence="2" type="ORF">POM88_050460</name>
</gene>
<sequence length="136" mass="15634">MAFQRGDQVEVASKKEGYLGSYYEATVVAELGETEFIVEYKNLVKDDFSGPLLEVVSEEELCPVPCSIPVKGFRPGDIVDAFDKDGWWVGMVCGKTKDKYVVYFDLYPEFKYVYPLSRLRLHQDWTSATYTSYCYN</sequence>
<reference evidence="2" key="2">
    <citation type="submission" date="2023-05" db="EMBL/GenBank/DDBJ databases">
        <authorList>
            <person name="Schelkunov M.I."/>
        </authorList>
    </citation>
    <scope>NUCLEOTIDE SEQUENCE</scope>
    <source>
        <strain evidence="2">Hsosn_3</strain>
        <tissue evidence="2">Leaf</tissue>
    </source>
</reference>
<evidence type="ECO:0000259" key="1">
    <source>
        <dbReference type="SMART" id="SM00743"/>
    </source>
</evidence>
<dbReference type="EMBL" id="JAUIZM010000011">
    <property type="protein sequence ID" value="KAK1357204.1"/>
    <property type="molecule type" value="Genomic_DNA"/>
</dbReference>
<dbReference type="InterPro" id="IPR014002">
    <property type="entry name" value="Agenet_dom_plant"/>
</dbReference>
<evidence type="ECO:0000313" key="3">
    <source>
        <dbReference type="Proteomes" id="UP001237642"/>
    </source>
</evidence>
<reference evidence="2" key="1">
    <citation type="submission" date="2023-02" db="EMBL/GenBank/DDBJ databases">
        <title>Genome of toxic invasive species Heracleum sosnowskyi carries increased number of genes despite the absence of recent whole-genome duplications.</title>
        <authorList>
            <person name="Schelkunov M."/>
            <person name="Shtratnikova V."/>
            <person name="Makarenko M."/>
            <person name="Klepikova A."/>
            <person name="Omelchenko D."/>
            <person name="Novikova G."/>
            <person name="Obukhova E."/>
            <person name="Bogdanov V."/>
            <person name="Penin A."/>
            <person name="Logacheva M."/>
        </authorList>
    </citation>
    <scope>NUCLEOTIDE SEQUENCE</scope>
    <source>
        <strain evidence="2">Hsosn_3</strain>
        <tissue evidence="2">Leaf</tissue>
    </source>
</reference>
<dbReference type="AlphaFoldDB" id="A0AAD8GYQ9"/>
<dbReference type="PANTHER" id="PTHR31917:SF148">
    <property type="entry name" value="DUF724 DOMAIN-CONTAINING PROTEIN 2"/>
    <property type="match status" value="1"/>
</dbReference>
<name>A0AAD8GYQ9_9APIA</name>
<protein>
    <submittedName>
        <fullName evidence="2">Agenet-like domain</fullName>
    </submittedName>
</protein>
<dbReference type="SMART" id="SM00743">
    <property type="entry name" value="Agenet"/>
    <property type="match status" value="2"/>
</dbReference>